<keyword evidence="10" id="KW-0406">Ion transport</keyword>
<feature type="transmembrane region" description="Helical" evidence="13">
    <location>
        <begin position="259"/>
        <end position="282"/>
    </location>
</feature>
<evidence type="ECO:0000313" key="14">
    <source>
        <dbReference type="EMBL" id="MCC2148922.1"/>
    </source>
</evidence>
<dbReference type="EMBL" id="JAJEQE010000016">
    <property type="protein sequence ID" value="MCC2148922.1"/>
    <property type="molecule type" value="Genomic_DNA"/>
</dbReference>
<evidence type="ECO:0000313" key="15">
    <source>
        <dbReference type="Proteomes" id="UP001299235"/>
    </source>
</evidence>
<evidence type="ECO:0000256" key="12">
    <source>
        <dbReference type="ARBA" id="ARBA00031636"/>
    </source>
</evidence>
<feature type="transmembrane region" description="Helical" evidence="13">
    <location>
        <begin position="392"/>
        <end position="411"/>
    </location>
</feature>
<feature type="transmembrane region" description="Helical" evidence="13">
    <location>
        <begin position="21"/>
        <end position="41"/>
    </location>
</feature>
<name>A0ABS8EUQ6_9FIRM</name>
<dbReference type="InterPro" id="IPR002528">
    <property type="entry name" value="MATE_fam"/>
</dbReference>
<proteinExistence type="inferred from homology"/>
<keyword evidence="7" id="KW-1003">Cell membrane</keyword>
<dbReference type="InterPro" id="IPR050222">
    <property type="entry name" value="MATE_MdtK"/>
</dbReference>
<comment type="function">
    <text evidence="1">Multidrug efflux pump.</text>
</comment>
<dbReference type="NCBIfam" id="TIGR00797">
    <property type="entry name" value="matE"/>
    <property type="match status" value="1"/>
</dbReference>
<organism evidence="14 15">
    <name type="scientific">Hominisplanchenecus faecis</name>
    <dbReference type="NCBI Taxonomy" id="2885351"/>
    <lineage>
        <taxon>Bacteria</taxon>
        <taxon>Bacillati</taxon>
        <taxon>Bacillota</taxon>
        <taxon>Clostridia</taxon>
        <taxon>Lachnospirales</taxon>
        <taxon>Lachnospiraceae</taxon>
        <taxon>Hominisplanchenecus</taxon>
    </lineage>
</organism>
<accession>A0ABS8EUQ6</accession>
<evidence type="ECO:0000256" key="11">
    <source>
        <dbReference type="ARBA" id="ARBA00023136"/>
    </source>
</evidence>
<keyword evidence="8 13" id="KW-0812">Transmembrane</keyword>
<protein>
    <recommendedName>
        <fullName evidence="4">Probable multidrug resistance protein NorM</fullName>
    </recommendedName>
    <alternativeName>
        <fullName evidence="12">Multidrug-efflux transporter</fullName>
    </alternativeName>
</protein>
<feature type="transmembrane region" description="Helical" evidence="13">
    <location>
        <begin position="171"/>
        <end position="193"/>
    </location>
</feature>
<comment type="similarity">
    <text evidence="3">Belongs to the multi antimicrobial extrusion (MATE) (TC 2.A.66.1) family.</text>
</comment>
<evidence type="ECO:0000256" key="9">
    <source>
        <dbReference type="ARBA" id="ARBA00022989"/>
    </source>
</evidence>
<evidence type="ECO:0000256" key="3">
    <source>
        <dbReference type="ARBA" id="ARBA00010199"/>
    </source>
</evidence>
<sequence>MGKQRKTKNIDLTVGNITSSLWKFAVPLMLGNVLQQLYNLVDTWVVGHYIGDNALAAVGSSYTLMTFLTSIVIGLCLGSSAFLSMAYGKKNQDLIRNGIFISAVMIGSLAVILTGIIYIWMNPMIRLLQVPQETTAAMREYLFYVFIGFFATFLYNYVANVLRGIGNSVTPLFFLGISVILNIFLDLYFVLVLHMGIKGAAVATVIAQYVSGVGILLYFLMRYPEYHISRKDMKWNRENLKQIMSLSGFTCLQQSVMNFGILVVQGIVNSFGATVMAAFAVAVKIDTIAYMPVGDFGNAFSVFVAQNYGAGKKERIRQGIRQSVISVILFCIVISCGVFVLAQPLMQLFVSETSREIIAVGVQYLRIEGACYVGIGLLFMLYGYYRAVNRPNMSVVLTVISLGTRVLLSYTLSKISWLGVTGIWVSIPIGWFLADAVGILVYLRSRRLDEKG</sequence>
<evidence type="ECO:0000256" key="5">
    <source>
        <dbReference type="ARBA" id="ARBA00022448"/>
    </source>
</evidence>
<feature type="transmembrane region" description="Helical" evidence="13">
    <location>
        <begin position="323"/>
        <end position="345"/>
    </location>
</feature>
<evidence type="ECO:0000256" key="13">
    <source>
        <dbReference type="SAM" id="Phobius"/>
    </source>
</evidence>
<feature type="transmembrane region" description="Helical" evidence="13">
    <location>
        <begin position="365"/>
        <end position="385"/>
    </location>
</feature>
<keyword evidence="5" id="KW-0813">Transport</keyword>
<evidence type="ECO:0000256" key="6">
    <source>
        <dbReference type="ARBA" id="ARBA00022449"/>
    </source>
</evidence>
<evidence type="ECO:0000256" key="1">
    <source>
        <dbReference type="ARBA" id="ARBA00003408"/>
    </source>
</evidence>
<dbReference type="Pfam" id="PF01554">
    <property type="entry name" value="MatE"/>
    <property type="match status" value="2"/>
</dbReference>
<evidence type="ECO:0000256" key="8">
    <source>
        <dbReference type="ARBA" id="ARBA00022692"/>
    </source>
</evidence>
<keyword evidence="9 13" id="KW-1133">Transmembrane helix</keyword>
<dbReference type="CDD" id="cd13138">
    <property type="entry name" value="MATE_yoeA_like"/>
    <property type="match status" value="1"/>
</dbReference>
<comment type="subcellular location">
    <subcellularLocation>
        <location evidence="2">Cell membrane</location>
        <topology evidence="2">Multi-pass membrane protein</topology>
    </subcellularLocation>
</comment>
<dbReference type="PANTHER" id="PTHR43298:SF2">
    <property type="entry name" value="FMN_FAD EXPORTER YEEO-RELATED"/>
    <property type="match status" value="1"/>
</dbReference>
<keyword evidence="6" id="KW-0050">Antiport</keyword>
<dbReference type="PIRSF" id="PIRSF006603">
    <property type="entry name" value="DinF"/>
    <property type="match status" value="1"/>
</dbReference>
<keyword evidence="11 13" id="KW-0472">Membrane</keyword>
<evidence type="ECO:0000256" key="10">
    <source>
        <dbReference type="ARBA" id="ARBA00023065"/>
    </source>
</evidence>
<dbReference type="InterPro" id="IPR048279">
    <property type="entry name" value="MdtK-like"/>
</dbReference>
<feature type="transmembrane region" description="Helical" evidence="13">
    <location>
        <begin position="199"/>
        <end position="221"/>
    </location>
</feature>
<dbReference type="Proteomes" id="UP001299235">
    <property type="component" value="Unassembled WGS sequence"/>
</dbReference>
<comment type="caution">
    <text evidence="14">The sequence shown here is derived from an EMBL/GenBank/DDBJ whole genome shotgun (WGS) entry which is preliminary data.</text>
</comment>
<evidence type="ECO:0000256" key="7">
    <source>
        <dbReference type="ARBA" id="ARBA00022475"/>
    </source>
</evidence>
<feature type="transmembrane region" description="Helical" evidence="13">
    <location>
        <begin position="288"/>
        <end position="311"/>
    </location>
</feature>
<dbReference type="PANTHER" id="PTHR43298">
    <property type="entry name" value="MULTIDRUG RESISTANCE PROTEIN NORM-RELATED"/>
    <property type="match status" value="1"/>
</dbReference>
<keyword evidence="15" id="KW-1185">Reference proteome</keyword>
<gene>
    <name evidence="14" type="ORF">LKD42_06595</name>
</gene>
<feature type="transmembrane region" description="Helical" evidence="13">
    <location>
        <begin position="141"/>
        <end position="159"/>
    </location>
</feature>
<dbReference type="RefSeq" id="WP_248835192.1">
    <property type="nucleotide sequence ID" value="NZ_JAJEQE010000016.1"/>
</dbReference>
<feature type="transmembrane region" description="Helical" evidence="13">
    <location>
        <begin position="99"/>
        <end position="121"/>
    </location>
</feature>
<feature type="transmembrane region" description="Helical" evidence="13">
    <location>
        <begin position="61"/>
        <end position="87"/>
    </location>
</feature>
<evidence type="ECO:0000256" key="4">
    <source>
        <dbReference type="ARBA" id="ARBA00020268"/>
    </source>
</evidence>
<reference evidence="14 15" key="1">
    <citation type="submission" date="2021-10" db="EMBL/GenBank/DDBJ databases">
        <title>Anaerobic single-cell dispensing facilitates the cultivation of human gut bacteria.</title>
        <authorList>
            <person name="Afrizal A."/>
        </authorList>
    </citation>
    <scope>NUCLEOTIDE SEQUENCE [LARGE SCALE GENOMIC DNA]</scope>
    <source>
        <strain evidence="14 15">CLA-AA-H246</strain>
    </source>
</reference>
<evidence type="ECO:0000256" key="2">
    <source>
        <dbReference type="ARBA" id="ARBA00004651"/>
    </source>
</evidence>
<feature type="transmembrane region" description="Helical" evidence="13">
    <location>
        <begin position="423"/>
        <end position="443"/>
    </location>
</feature>